<dbReference type="Pfam" id="PF19891">
    <property type="entry name" value="DUF6364"/>
    <property type="match status" value="1"/>
</dbReference>
<dbReference type="EMBL" id="JAFBDQ010000007">
    <property type="protein sequence ID" value="MBM7556778.1"/>
    <property type="molecule type" value="Genomic_DNA"/>
</dbReference>
<comment type="caution">
    <text evidence="1">The sequence shown here is derived from an EMBL/GenBank/DDBJ whole genome shotgun (WGS) entry which is preliminary data.</text>
</comment>
<keyword evidence="2" id="KW-1185">Reference proteome</keyword>
<dbReference type="RefSeq" id="WP_204701553.1">
    <property type="nucleotide sequence ID" value="NZ_JAFBDQ010000007.1"/>
</dbReference>
<dbReference type="Proteomes" id="UP000774000">
    <property type="component" value="Unassembled WGS sequence"/>
</dbReference>
<evidence type="ECO:0000313" key="1">
    <source>
        <dbReference type="EMBL" id="MBM7556778.1"/>
    </source>
</evidence>
<proteinExistence type="predicted"/>
<protein>
    <submittedName>
        <fullName evidence="1">Acetyl-CoA carboxylase alpha subunit</fullName>
    </submittedName>
</protein>
<accession>A0A939BPF7</accession>
<dbReference type="AlphaFoldDB" id="A0A939BPF7"/>
<name>A0A939BPF7_9FIRM</name>
<sequence length="82" mass="9720">MKDKLTLSIEEDVIEFAHRLSKETNQSISSIVEKHLLELKEIKEQDYEVDPRVKKLSGIFEGEDFPESKEEMRRLFHEKNNS</sequence>
<organism evidence="1 2">
    <name type="scientific">Halanaerobacter jeridensis</name>
    <dbReference type="NCBI Taxonomy" id="706427"/>
    <lineage>
        <taxon>Bacteria</taxon>
        <taxon>Bacillati</taxon>
        <taxon>Bacillota</taxon>
        <taxon>Clostridia</taxon>
        <taxon>Halanaerobiales</taxon>
        <taxon>Halobacteroidaceae</taxon>
        <taxon>Halanaerobacter</taxon>
    </lineage>
</organism>
<dbReference type="InterPro" id="IPR045944">
    <property type="entry name" value="DUF6364"/>
</dbReference>
<evidence type="ECO:0000313" key="2">
    <source>
        <dbReference type="Proteomes" id="UP000774000"/>
    </source>
</evidence>
<reference evidence="1" key="1">
    <citation type="submission" date="2021-01" db="EMBL/GenBank/DDBJ databases">
        <title>Genomic Encyclopedia of Type Strains, Phase IV (KMG-IV): sequencing the most valuable type-strain genomes for metagenomic binning, comparative biology and taxonomic classification.</title>
        <authorList>
            <person name="Goeker M."/>
        </authorList>
    </citation>
    <scope>NUCLEOTIDE SEQUENCE</scope>
    <source>
        <strain evidence="1">DSM 23230</strain>
    </source>
</reference>
<gene>
    <name evidence="1" type="ORF">JOC47_001629</name>
</gene>